<comment type="caution">
    <text evidence="3">The sequence shown here is derived from an EMBL/GenBank/DDBJ whole genome shotgun (WGS) entry which is preliminary data.</text>
</comment>
<dbReference type="PIRSF" id="PIRSF028431">
    <property type="entry name" value="UCP028431"/>
    <property type="match status" value="1"/>
</dbReference>
<proteinExistence type="predicted"/>
<evidence type="ECO:0000259" key="2">
    <source>
        <dbReference type="Pfam" id="PF10091"/>
    </source>
</evidence>
<dbReference type="AlphaFoldDB" id="A0A5C6C627"/>
<dbReference type="InterPro" id="IPR019282">
    <property type="entry name" value="Glycoamylase-like_cons_dom"/>
</dbReference>
<evidence type="ECO:0000313" key="4">
    <source>
        <dbReference type="Proteomes" id="UP000319908"/>
    </source>
</evidence>
<dbReference type="Gene3D" id="1.50.10.140">
    <property type="match status" value="1"/>
</dbReference>
<evidence type="ECO:0000256" key="1">
    <source>
        <dbReference type="SAM" id="MobiDB-lite"/>
    </source>
</evidence>
<feature type="domain" description="Glycoamylase-like" evidence="2">
    <location>
        <begin position="225"/>
        <end position="446"/>
    </location>
</feature>
<sequence>MMLRTSAMTRRRFLSGAVAVSVPMLTGISANDSSRHLMPSTDSDNTMSRRTHAERSEPEDAFLTDLRTHCYRYFCEAADPATGLISDRGRNDGRGFSEYASSAACGFGLAAYAIAPSSGLDTFDRARERSRTLLRSLLELAEHHNGFLYHFIGRSDGGRRMNCEASTVDTALMLAGVMCSETIFGGDAEIASLCRELMSRTNWQSMLDESNLLSMGWSPEQGMLPYRWDRFSELTILVLLAIGAPQHAIDPVAWQAWRRDKMLTFNGQSFLSYPPLFVHQYPMAFFDFRGMKSPSGRSYWHNSVTAHLAQIDFLERLSRRYPAEFGHYGRSLWGITSSDSATGYRDWGGPYEDDRSEPDRGIDGTVVPSAAAGGLAIVPEQAISTLKYQQAQFGSEIYGRYGFANAFNPATGWSGPDVIGIDTGISLLMAENLRSGGVWSAFMKHPVAQSALERAGFTPV</sequence>
<dbReference type="EMBL" id="SJPU01000001">
    <property type="protein sequence ID" value="TWU18961.1"/>
    <property type="molecule type" value="Genomic_DNA"/>
</dbReference>
<dbReference type="InterPro" id="IPR016883">
    <property type="entry name" value="UCP028431"/>
</dbReference>
<organism evidence="3 4">
    <name type="scientific">Allorhodopirellula heiligendammensis</name>
    <dbReference type="NCBI Taxonomy" id="2714739"/>
    <lineage>
        <taxon>Bacteria</taxon>
        <taxon>Pseudomonadati</taxon>
        <taxon>Planctomycetota</taxon>
        <taxon>Planctomycetia</taxon>
        <taxon>Pirellulales</taxon>
        <taxon>Pirellulaceae</taxon>
        <taxon>Allorhodopirellula</taxon>
    </lineage>
</organism>
<keyword evidence="4" id="KW-1185">Reference proteome</keyword>
<evidence type="ECO:0000313" key="3">
    <source>
        <dbReference type="EMBL" id="TWU18961.1"/>
    </source>
</evidence>
<reference evidence="3 4" key="1">
    <citation type="journal article" date="2020" name="Antonie Van Leeuwenhoek">
        <title>Rhodopirellula heiligendammensis sp. nov., Rhodopirellula pilleata sp. nov., and Rhodopirellula solitaria sp. nov. isolated from natural or artificial marine surfaces in Northern Germany and California, USA, and emended description of the genus Rhodopirellula.</title>
        <authorList>
            <person name="Kallscheuer N."/>
            <person name="Wiegand S."/>
            <person name="Jogler M."/>
            <person name="Boedeker C."/>
            <person name="Peeters S.H."/>
            <person name="Rast P."/>
            <person name="Heuer A."/>
            <person name="Jetten M.S.M."/>
            <person name="Rohde M."/>
            <person name="Jogler C."/>
        </authorList>
    </citation>
    <scope>NUCLEOTIDE SEQUENCE [LARGE SCALE GENOMIC DNA]</scope>
    <source>
        <strain evidence="3 4">Poly21</strain>
    </source>
</reference>
<dbReference type="Pfam" id="PF10091">
    <property type="entry name" value="Glycoamylase"/>
    <property type="match status" value="1"/>
</dbReference>
<gene>
    <name evidence="3" type="ORF">Poly21_11320</name>
</gene>
<protein>
    <recommendedName>
        <fullName evidence="2">Glycoamylase-like domain-containing protein</fullName>
    </recommendedName>
</protein>
<accession>A0A5C6C627</accession>
<dbReference type="OrthoDB" id="5937621at2"/>
<feature type="region of interest" description="Disordered" evidence="1">
    <location>
        <begin position="31"/>
        <end position="58"/>
    </location>
</feature>
<dbReference type="Proteomes" id="UP000319908">
    <property type="component" value="Unassembled WGS sequence"/>
</dbReference>
<name>A0A5C6C627_9BACT</name>